<organism evidence="2 3">
    <name type="scientific">Hanamia caeni</name>
    <dbReference type="NCBI Taxonomy" id="2294116"/>
    <lineage>
        <taxon>Bacteria</taxon>
        <taxon>Pseudomonadati</taxon>
        <taxon>Bacteroidota</taxon>
        <taxon>Chitinophagia</taxon>
        <taxon>Chitinophagales</taxon>
        <taxon>Chitinophagaceae</taxon>
        <taxon>Hanamia</taxon>
    </lineage>
</organism>
<keyword evidence="1" id="KW-1133">Transmembrane helix</keyword>
<evidence type="ECO:0000313" key="3">
    <source>
        <dbReference type="Proteomes" id="UP000267223"/>
    </source>
</evidence>
<evidence type="ECO:0000313" key="2">
    <source>
        <dbReference type="EMBL" id="RNI38977.1"/>
    </source>
</evidence>
<dbReference type="Proteomes" id="UP000267223">
    <property type="component" value="Unassembled WGS sequence"/>
</dbReference>
<sequence>MVTISYVLLIALIMFAATLRLISFISKRKKDKLCLRLSKEGASNGLTFCSQELLANIIIGIDGIHRKILVVEQKAHHYHSTIISLEEVHHCQVFSNEGLLRRKNFNTLSEYLKSVVLELRFEFNNSHETASIIFAKGLNTSKRELELLRAKAEFWSVMFSKMLTHRISARA</sequence>
<dbReference type="RefSeq" id="WP_123119542.1">
    <property type="nucleotide sequence ID" value="NZ_RJJR01000002.1"/>
</dbReference>
<reference evidence="2 3" key="1">
    <citation type="submission" date="2018-11" db="EMBL/GenBank/DDBJ databases">
        <title>Draft genome sequence of Ferruginibacter sp. BO-59.</title>
        <authorList>
            <person name="Im W.T."/>
        </authorList>
    </citation>
    <scope>NUCLEOTIDE SEQUENCE [LARGE SCALE GENOMIC DNA]</scope>
    <source>
        <strain evidence="2 3">BO-59</strain>
    </source>
</reference>
<keyword evidence="1" id="KW-0472">Membrane</keyword>
<keyword evidence="1" id="KW-0812">Transmembrane</keyword>
<name>A0A3M9NNR2_9BACT</name>
<dbReference type="EMBL" id="RJJR01000002">
    <property type="protein sequence ID" value="RNI38977.1"/>
    <property type="molecule type" value="Genomic_DNA"/>
</dbReference>
<feature type="transmembrane region" description="Helical" evidence="1">
    <location>
        <begin position="6"/>
        <end position="26"/>
    </location>
</feature>
<gene>
    <name evidence="2" type="ORF">EFY79_04775</name>
</gene>
<evidence type="ECO:0000256" key="1">
    <source>
        <dbReference type="SAM" id="Phobius"/>
    </source>
</evidence>
<accession>A0A3M9NNR2</accession>
<comment type="caution">
    <text evidence="2">The sequence shown here is derived from an EMBL/GenBank/DDBJ whole genome shotgun (WGS) entry which is preliminary data.</text>
</comment>
<keyword evidence="3" id="KW-1185">Reference proteome</keyword>
<protein>
    <submittedName>
        <fullName evidence="2">Uncharacterized protein</fullName>
    </submittedName>
</protein>
<proteinExistence type="predicted"/>
<dbReference type="AlphaFoldDB" id="A0A3M9NNR2"/>